<dbReference type="GO" id="GO:0046872">
    <property type="term" value="F:metal ion binding"/>
    <property type="evidence" value="ECO:0007669"/>
    <property type="project" value="UniProtKB-KW"/>
</dbReference>
<dbReference type="InterPro" id="IPR036900">
    <property type="entry name" value="A-D-PHexomutase_C_sf"/>
</dbReference>
<sequence>MENKSNKICDIIHNSNIAFGTSGARGLVVDFKQDVCTAFIQSFYHLIKDKFSFSHVALAIDNRPSSYSIVQYCASALRVLNIPVIYYGVIPTPALALKAKNDSVPCIMITGSHIPFDRNGIKFYTPDGELTKKDESILLNCEEEIVCGSDFDLSVDNGACDFYIKRYSELYDDKPLSGKLIGIYEHSSAGRDLYSIVFENLGAKVVPLDRSDVFVPIDTEAVSDSDRGKAKNWCQEFKLDAIFSTDGDGDRPLVADENGIWLRGDILGLLCAEFLSIKNLATPINCTSAIDIRNSFSKIVRTKIGSPYVIEALSDMSCKDGGGIAGFEANGGFILGSDIIYNNRTLQALPTRDALLPAIIVMVESFKTSTISQCVSNLPQRFTFSDRITDYPSNKSRNLIFYAINSPSDFINKIGLRDFCVLSVNQLDGVRITASNGDIIHLRASGNAPELRCYAESDTNEKAEKYVKWILKSIEDNFS</sequence>
<dbReference type="PANTHER" id="PTHR42946">
    <property type="entry name" value="PHOSPHOHEXOSE MUTASE"/>
    <property type="match status" value="1"/>
</dbReference>
<dbReference type="GO" id="GO:0008966">
    <property type="term" value="F:phosphoglucosamine mutase activity"/>
    <property type="evidence" value="ECO:0007669"/>
    <property type="project" value="TreeGrafter"/>
</dbReference>
<keyword evidence="4" id="KW-0479">Metal-binding</keyword>
<proteinExistence type="inferred from homology"/>
<gene>
    <name evidence="11" type="primary">manB</name>
</gene>
<dbReference type="Gene3D" id="3.30.310.50">
    <property type="entry name" value="Alpha-D-phosphohexomutase, C-terminal domain"/>
    <property type="match status" value="1"/>
</dbReference>
<keyword evidence="5" id="KW-0460">Magnesium</keyword>
<dbReference type="InterPro" id="IPR005846">
    <property type="entry name" value="A-D-PHexomutase_a/b/a-III"/>
</dbReference>
<dbReference type="Pfam" id="PF00408">
    <property type="entry name" value="PGM_PMM_IV"/>
    <property type="match status" value="1"/>
</dbReference>
<dbReference type="GO" id="GO:0005975">
    <property type="term" value="P:carbohydrate metabolic process"/>
    <property type="evidence" value="ECO:0007669"/>
    <property type="project" value="InterPro"/>
</dbReference>
<feature type="domain" description="Alpha-D-phosphohexomutase alpha/beta/alpha" evidence="10">
    <location>
        <begin position="264"/>
        <end position="381"/>
    </location>
</feature>
<evidence type="ECO:0000256" key="3">
    <source>
        <dbReference type="ARBA" id="ARBA00022553"/>
    </source>
</evidence>
<evidence type="ECO:0000259" key="8">
    <source>
        <dbReference type="Pfam" id="PF02878"/>
    </source>
</evidence>
<keyword evidence="3" id="KW-0597">Phosphoprotein</keyword>
<dbReference type="Pfam" id="PF02879">
    <property type="entry name" value="PGM_PMM_II"/>
    <property type="match status" value="1"/>
</dbReference>
<dbReference type="GO" id="GO:0005829">
    <property type="term" value="C:cytosol"/>
    <property type="evidence" value="ECO:0007669"/>
    <property type="project" value="TreeGrafter"/>
</dbReference>
<dbReference type="PANTHER" id="PTHR42946:SF1">
    <property type="entry name" value="PHOSPHOGLUCOMUTASE (ALPHA-D-GLUCOSE-1,6-BISPHOSPHATE-DEPENDENT)"/>
    <property type="match status" value="1"/>
</dbReference>
<dbReference type="Pfam" id="PF02880">
    <property type="entry name" value="PGM_PMM_III"/>
    <property type="match status" value="1"/>
</dbReference>
<dbReference type="SUPFAM" id="SSF53738">
    <property type="entry name" value="Phosphoglucomutase, first 3 domains"/>
    <property type="match status" value="3"/>
</dbReference>
<dbReference type="InterPro" id="IPR016055">
    <property type="entry name" value="A-D-PHexomutase_a/b/a-I/II/III"/>
</dbReference>
<evidence type="ECO:0000313" key="11">
    <source>
        <dbReference type="EMBL" id="AJR19420.1"/>
    </source>
</evidence>
<evidence type="ECO:0000256" key="4">
    <source>
        <dbReference type="ARBA" id="ARBA00022723"/>
    </source>
</evidence>
<dbReference type="SUPFAM" id="SSF55957">
    <property type="entry name" value="Phosphoglucomutase, C-terminal domain"/>
    <property type="match status" value="1"/>
</dbReference>
<evidence type="ECO:0000256" key="2">
    <source>
        <dbReference type="ARBA" id="ARBA00010231"/>
    </source>
</evidence>
<reference evidence="11" key="2">
    <citation type="journal article" date="2016" name="PLoS ONE">
        <title>Comparison of O-Antigen Gene Clusters of All O-Serogroups of Escherichia coli and Proposal for Adopting a New Nomenclature for O-Typing.</title>
        <authorList>
            <person name="DebRoy C."/>
            <person name="Fratamico P.M."/>
            <person name="Yan X."/>
            <person name="Baranzoni G."/>
            <person name="Liu Y."/>
            <person name="Needleman D.S."/>
            <person name="Tebbs R."/>
            <person name="O'Connell C.D."/>
            <person name="Allred A."/>
            <person name="Swimley M."/>
            <person name="Mwangi M."/>
            <person name="Kapur V."/>
            <person name="Raygoza Garay J.A."/>
            <person name="Roberts E.L."/>
            <person name="Katani R."/>
        </authorList>
    </citation>
    <scope>NUCLEOTIDE SEQUENCE</scope>
    <source>
        <strain evidence="11">F6432</strain>
    </source>
</reference>
<evidence type="ECO:0000259" key="9">
    <source>
        <dbReference type="Pfam" id="PF02879"/>
    </source>
</evidence>
<evidence type="ECO:0000259" key="7">
    <source>
        <dbReference type="Pfam" id="PF00408"/>
    </source>
</evidence>
<comment type="similarity">
    <text evidence="2">Belongs to the phosphohexose mutase family.</text>
</comment>
<feature type="domain" description="Alpha-D-phosphohexomutase alpha/beta/alpha" evidence="9">
    <location>
        <begin position="162"/>
        <end position="259"/>
    </location>
</feature>
<dbReference type="InterPro" id="IPR050060">
    <property type="entry name" value="Phosphoglucosamine_mutase"/>
</dbReference>
<dbReference type="Pfam" id="PF02878">
    <property type="entry name" value="PGM_PMM_I"/>
    <property type="match status" value="1"/>
</dbReference>
<evidence type="ECO:0000256" key="6">
    <source>
        <dbReference type="ARBA" id="ARBA00023235"/>
    </source>
</evidence>
<dbReference type="CDD" id="cd03088">
    <property type="entry name" value="ManB"/>
    <property type="match status" value="1"/>
</dbReference>
<dbReference type="RefSeq" id="WP_044687401.1">
    <property type="nucleotide sequence ID" value="NZ_BFTP01000010.1"/>
</dbReference>
<reference evidence="11" key="1">
    <citation type="submission" date="2015-01" db="EMBL/GenBank/DDBJ databases">
        <authorList>
            <person name="Xiang T."/>
            <person name="Song Y."/>
            <person name="Huang L."/>
            <person name="Wang B."/>
            <person name="Wu P."/>
        </authorList>
    </citation>
    <scope>NUCLEOTIDE SEQUENCE</scope>
    <source>
        <strain evidence="11">F6432</strain>
    </source>
</reference>
<dbReference type="Gene3D" id="3.40.120.10">
    <property type="entry name" value="Alpha-D-Glucose-1,6-Bisphosphate, subunit A, domain 3"/>
    <property type="match status" value="3"/>
</dbReference>
<accession>A0A0D3QUL6</accession>
<dbReference type="GO" id="GO:0004615">
    <property type="term" value="F:phosphomannomutase activity"/>
    <property type="evidence" value="ECO:0007669"/>
    <property type="project" value="TreeGrafter"/>
</dbReference>
<dbReference type="AlphaFoldDB" id="A0A0D3QUL6"/>
<dbReference type="EMBL" id="KP710594">
    <property type="protein sequence ID" value="AJR19420.1"/>
    <property type="molecule type" value="Genomic_DNA"/>
</dbReference>
<feature type="domain" description="Alpha-D-phosphohexomutase C-terminal" evidence="7">
    <location>
        <begin position="426"/>
        <end position="468"/>
    </location>
</feature>
<dbReference type="GO" id="GO:0009252">
    <property type="term" value="P:peptidoglycan biosynthetic process"/>
    <property type="evidence" value="ECO:0007669"/>
    <property type="project" value="TreeGrafter"/>
</dbReference>
<name>A0A0D3QUL6_ECOLX</name>
<dbReference type="InterPro" id="IPR005844">
    <property type="entry name" value="A-D-PHexomutase_a/b/a-I"/>
</dbReference>
<comment type="cofactor">
    <cofactor evidence="1">
        <name>Mg(2+)</name>
        <dbReference type="ChEBI" id="CHEBI:18420"/>
    </cofactor>
</comment>
<dbReference type="GO" id="GO:0006048">
    <property type="term" value="P:UDP-N-acetylglucosamine biosynthetic process"/>
    <property type="evidence" value="ECO:0007669"/>
    <property type="project" value="TreeGrafter"/>
</dbReference>
<protein>
    <submittedName>
        <fullName evidence="11">Phosphomannomutase</fullName>
    </submittedName>
</protein>
<organism evidence="11">
    <name type="scientific">Escherichia coli</name>
    <dbReference type="NCBI Taxonomy" id="562"/>
    <lineage>
        <taxon>Bacteria</taxon>
        <taxon>Pseudomonadati</taxon>
        <taxon>Pseudomonadota</taxon>
        <taxon>Gammaproteobacteria</taxon>
        <taxon>Enterobacterales</taxon>
        <taxon>Enterobacteriaceae</taxon>
        <taxon>Escherichia</taxon>
    </lineage>
</organism>
<evidence type="ECO:0000259" key="10">
    <source>
        <dbReference type="Pfam" id="PF02880"/>
    </source>
</evidence>
<dbReference type="InterPro" id="IPR005845">
    <property type="entry name" value="A-D-PHexomutase_a/b/a-II"/>
</dbReference>
<keyword evidence="6" id="KW-0413">Isomerase</keyword>
<evidence type="ECO:0000256" key="1">
    <source>
        <dbReference type="ARBA" id="ARBA00001946"/>
    </source>
</evidence>
<feature type="domain" description="Alpha-D-phosphohexomutase alpha/beta/alpha" evidence="8">
    <location>
        <begin position="18"/>
        <end position="134"/>
    </location>
</feature>
<dbReference type="InterPro" id="IPR005843">
    <property type="entry name" value="A-D-PHexomutase_C"/>
</dbReference>
<evidence type="ECO:0000256" key="5">
    <source>
        <dbReference type="ARBA" id="ARBA00022842"/>
    </source>
</evidence>